<dbReference type="SUPFAM" id="SSF51126">
    <property type="entry name" value="Pectin lyase-like"/>
    <property type="match status" value="1"/>
</dbReference>
<dbReference type="Gene3D" id="3.90.70.10">
    <property type="entry name" value="Cysteine proteinases"/>
    <property type="match status" value="1"/>
</dbReference>
<dbReference type="InterPro" id="IPR000668">
    <property type="entry name" value="Peptidase_C1A_C"/>
</dbReference>
<dbReference type="InterPro" id="IPR013128">
    <property type="entry name" value="Peptidase_C1A"/>
</dbReference>
<name>A0A098EAK7_9ZZZZ</name>
<reference evidence="3" key="1">
    <citation type="submission" date="2014-09" db="EMBL/GenBank/DDBJ databases">
        <authorList>
            <person name="Probst J Alexander"/>
        </authorList>
    </citation>
    <scope>NUCLEOTIDE SEQUENCE</scope>
</reference>
<dbReference type="InterPro" id="IPR011050">
    <property type="entry name" value="Pectin_lyase_fold/virulence"/>
</dbReference>
<dbReference type="AlphaFoldDB" id="A0A098EAK7"/>
<evidence type="ECO:0000256" key="1">
    <source>
        <dbReference type="ARBA" id="ARBA00008455"/>
    </source>
</evidence>
<feature type="domain" description="Peptidase C1A papain C-terminal" evidence="2">
    <location>
        <begin position="166"/>
        <end position="386"/>
    </location>
</feature>
<organism evidence="3">
    <name type="scientific">groundwater metagenome</name>
    <dbReference type="NCBI Taxonomy" id="717931"/>
    <lineage>
        <taxon>unclassified sequences</taxon>
        <taxon>metagenomes</taxon>
        <taxon>ecological metagenomes</taxon>
    </lineage>
</organism>
<dbReference type="InterPro" id="IPR006626">
    <property type="entry name" value="PbH1"/>
</dbReference>
<gene>
    <name evidence="3" type="ORF">MSIBF_A2450009</name>
</gene>
<accession>A0A098EAK7</accession>
<dbReference type="Pfam" id="PF03891">
    <property type="entry name" value="DUF333"/>
    <property type="match status" value="1"/>
</dbReference>
<dbReference type="EMBL" id="CCXY01000163">
    <property type="protein sequence ID" value="CEG12554.1"/>
    <property type="molecule type" value="Genomic_DNA"/>
</dbReference>
<keyword evidence="3" id="KW-0378">Hydrolase</keyword>
<dbReference type="CDD" id="cd02248">
    <property type="entry name" value="Peptidase_C1A"/>
    <property type="match status" value="1"/>
</dbReference>
<evidence type="ECO:0000313" key="3">
    <source>
        <dbReference type="EMBL" id="CEG12554.1"/>
    </source>
</evidence>
<dbReference type="InterPro" id="IPR007742">
    <property type="entry name" value="NosD_dom"/>
</dbReference>
<dbReference type="EC" id="3.4.22.50" evidence="3"/>
<dbReference type="InterPro" id="IPR039417">
    <property type="entry name" value="Peptidase_C1A_papain-like"/>
</dbReference>
<dbReference type="GO" id="GO:0006508">
    <property type="term" value="P:proteolysis"/>
    <property type="evidence" value="ECO:0007669"/>
    <property type="project" value="InterPro"/>
</dbReference>
<dbReference type="InterPro" id="IPR005590">
    <property type="entry name" value="DUF333"/>
</dbReference>
<dbReference type="GO" id="GO:0008234">
    <property type="term" value="F:cysteine-type peptidase activity"/>
    <property type="evidence" value="ECO:0007669"/>
    <property type="project" value="InterPro"/>
</dbReference>
<comment type="similarity">
    <text evidence="1">Belongs to the peptidase C1 family.</text>
</comment>
<dbReference type="SMART" id="SM00710">
    <property type="entry name" value="PbH1"/>
    <property type="match status" value="4"/>
</dbReference>
<dbReference type="Pfam" id="PF00112">
    <property type="entry name" value="Peptidase_C1"/>
    <property type="match status" value="1"/>
</dbReference>
<dbReference type="InterPro" id="IPR022441">
    <property type="entry name" value="Para_beta_helix_rpt-2"/>
</dbReference>
<dbReference type="NCBIfam" id="TIGR03804">
    <property type="entry name" value="para_beta_helix"/>
    <property type="match status" value="2"/>
</dbReference>
<dbReference type="InterPro" id="IPR038765">
    <property type="entry name" value="Papain-like_cys_pep_sf"/>
</dbReference>
<dbReference type="SMART" id="SM00645">
    <property type="entry name" value="Pept_C1"/>
    <property type="match status" value="1"/>
</dbReference>
<sequence length="676" mass="75514">MNRKNFAVLNFLCILLFAGTAFATPNPASVYCHEIGGAIEINNAPLGEQGLCVISGEKFDEWKFFEGKIGQNYSWCIKNGYRIETLCDGKSPFSSCRAVCVFQNGSKRDMSYLMNLYEKIYGEQIDPDKKEIIYANSPITTPKFTFSGGGKYIILLAQGNNSEDNLPDYFDWRNVNGTNFMTGVKDQVGGTCWAYSVVGTIEAKYNIEQNISNSSFHLNLSERNLASNNRECGCDYCGDYDKGGLLVSPYDFIKNVGITTEQCFPDTNTNSYPSCSYGCPNRTENLYKINDYNVFSTNNRTYIKKMLIENGPLTVGVNAGWFYNGGILECGDDFQWFTHGVVLVGYNNTGQYWIIKNSWGTGWDYGGYGYVKYGNCLIESNVQKFVYAKNVSLGNFSDESVVCKNFVTVCKNGTCDSKTIQKAIETVCNGGKILNNDSTVFNEEIEIVKDNIILDCNNATIDGNKTKGIGMWIVAKNTTIKNCIVKNFVYGIVLDTSSGDTLINNTLTSNDYGIYLYHPPIYNQGSNKLFNNKISLNKYGIYIVSNPHSDEILNNEILNNTVGIFSYSNLISNFNNVCYNEADFNLTTSQSNGDNNRCDNSNGWNDKDVAGCKISCNCKKYDFDKNDVVDIFDAVEALENLSNGKAIYNINCEDMNKKENDLTDVFALIEEISTEN</sequence>
<dbReference type="SUPFAM" id="SSF54001">
    <property type="entry name" value="Cysteine proteinases"/>
    <property type="match status" value="1"/>
</dbReference>
<evidence type="ECO:0000259" key="2">
    <source>
        <dbReference type="SMART" id="SM00645"/>
    </source>
</evidence>
<protein>
    <submittedName>
        <fullName evidence="3">Putative V-cath endopeptidase</fullName>
        <ecNumber evidence="3">3.4.22.50</ecNumber>
    </submittedName>
</protein>
<dbReference type="PANTHER" id="PTHR12411">
    <property type="entry name" value="CYSTEINE PROTEASE FAMILY C1-RELATED"/>
    <property type="match status" value="1"/>
</dbReference>
<dbReference type="Pfam" id="PF05048">
    <property type="entry name" value="NosD"/>
    <property type="match status" value="1"/>
</dbReference>
<proteinExistence type="inferred from homology"/>